<evidence type="ECO:0000256" key="2">
    <source>
        <dbReference type="ARBA" id="ARBA00022448"/>
    </source>
</evidence>
<dbReference type="InterPro" id="IPR000515">
    <property type="entry name" value="MetI-like"/>
</dbReference>
<name>A0A1I4BTI1_9PROT</name>
<feature type="domain" description="ABC transmembrane type-1" evidence="7">
    <location>
        <begin position="46"/>
        <end position="232"/>
    </location>
</feature>
<evidence type="ECO:0000256" key="1">
    <source>
        <dbReference type="ARBA" id="ARBA00004651"/>
    </source>
</evidence>
<protein>
    <submittedName>
        <fullName evidence="8">Osmoprotectant transport system permease protein</fullName>
    </submittedName>
</protein>
<comment type="similarity">
    <text evidence="6">Belongs to the binding-protein-dependent transport system permease family.</text>
</comment>
<gene>
    <name evidence="8" type="ORF">SAMN02745775_10683</name>
</gene>
<feature type="transmembrane region" description="Helical" evidence="6">
    <location>
        <begin position="208"/>
        <end position="231"/>
    </location>
</feature>
<evidence type="ECO:0000256" key="5">
    <source>
        <dbReference type="ARBA" id="ARBA00023136"/>
    </source>
</evidence>
<keyword evidence="4 6" id="KW-1133">Transmembrane helix</keyword>
<keyword evidence="5 6" id="KW-0472">Membrane</keyword>
<keyword evidence="3 6" id="KW-0812">Transmembrane</keyword>
<reference evidence="8 9" key="1">
    <citation type="submission" date="2016-10" db="EMBL/GenBank/DDBJ databases">
        <authorList>
            <person name="de Groot N.N."/>
        </authorList>
    </citation>
    <scope>NUCLEOTIDE SEQUENCE [LARGE SCALE GENOMIC DNA]</scope>
    <source>
        <strain evidence="8 9">DSM 19981</strain>
    </source>
</reference>
<sequence>MKRFRRGVPALLLALGLAVLAMPEVAAWLMGGTQGPYPAARLLDLALDHAALSLAGVLPAGLLGLVLGVVVTRPGGRGLRPAADAAAAVAQAVPPIVVVALAVPAFGFGWAPTILALMLYGIMPVLRATVGALEAVPPETRLAAEAVGLSPRQVLQEVELALAWPLVLDGLRVALVLAVATTAVGALAGAATLGTPIVIGLQNQNQVLVLQGAAATAALAFLADALLLMAVPARD</sequence>
<dbReference type="GO" id="GO:0005886">
    <property type="term" value="C:plasma membrane"/>
    <property type="evidence" value="ECO:0007669"/>
    <property type="project" value="UniProtKB-SubCell"/>
</dbReference>
<dbReference type="PANTHER" id="PTHR30177:SF32">
    <property type="entry name" value="GLYCINE BETAINE UPTAKE SYSTEM PERMEASE PROTEIN YEHW"/>
    <property type="match status" value="1"/>
</dbReference>
<feature type="transmembrane region" description="Helical" evidence="6">
    <location>
        <begin position="173"/>
        <end position="201"/>
    </location>
</feature>
<dbReference type="STRING" id="1123062.SAMN02745775_10683"/>
<dbReference type="RefSeq" id="WP_245762126.1">
    <property type="nucleotide sequence ID" value="NZ_FOSQ01000006.1"/>
</dbReference>
<evidence type="ECO:0000259" key="7">
    <source>
        <dbReference type="PROSITE" id="PS50928"/>
    </source>
</evidence>
<organism evidence="8 9">
    <name type="scientific">Falsiroseomonas stagni DSM 19981</name>
    <dbReference type="NCBI Taxonomy" id="1123062"/>
    <lineage>
        <taxon>Bacteria</taxon>
        <taxon>Pseudomonadati</taxon>
        <taxon>Pseudomonadota</taxon>
        <taxon>Alphaproteobacteria</taxon>
        <taxon>Acetobacterales</taxon>
        <taxon>Roseomonadaceae</taxon>
        <taxon>Falsiroseomonas</taxon>
    </lineage>
</organism>
<dbReference type="InterPro" id="IPR051204">
    <property type="entry name" value="ABC_transp_perm/SBD"/>
</dbReference>
<accession>A0A1I4BTI1</accession>
<dbReference type="Proteomes" id="UP000199473">
    <property type="component" value="Unassembled WGS sequence"/>
</dbReference>
<dbReference type="Pfam" id="PF00528">
    <property type="entry name" value="BPD_transp_1"/>
    <property type="match status" value="1"/>
</dbReference>
<dbReference type="AlphaFoldDB" id="A0A1I4BTI1"/>
<proteinExistence type="inferred from homology"/>
<comment type="subcellular location">
    <subcellularLocation>
        <location evidence="1 6">Cell membrane</location>
        <topology evidence="1 6">Multi-pass membrane protein</topology>
    </subcellularLocation>
</comment>
<dbReference type="SUPFAM" id="SSF161098">
    <property type="entry name" value="MetI-like"/>
    <property type="match status" value="1"/>
</dbReference>
<dbReference type="GO" id="GO:0055085">
    <property type="term" value="P:transmembrane transport"/>
    <property type="evidence" value="ECO:0007669"/>
    <property type="project" value="InterPro"/>
</dbReference>
<evidence type="ECO:0000313" key="9">
    <source>
        <dbReference type="Proteomes" id="UP000199473"/>
    </source>
</evidence>
<evidence type="ECO:0000313" key="8">
    <source>
        <dbReference type="EMBL" id="SFK71527.1"/>
    </source>
</evidence>
<feature type="transmembrane region" description="Helical" evidence="6">
    <location>
        <begin position="92"/>
        <end position="123"/>
    </location>
</feature>
<dbReference type="PROSITE" id="PS50928">
    <property type="entry name" value="ABC_TM1"/>
    <property type="match status" value="1"/>
</dbReference>
<feature type="transmembrane region" description="Helical" evidence="6">
    <location>
        <begin position="50"/>
        <end position="71"/>
    </location>
</feature>
<dbReference type="PANTHER" id="PTHR30177">
    <property type="entry name" value="GLYCINE BETAINE/L-PROLINE TRANSPORT SYSTEM PERMEASE PROTEIN PROW"/>
    <property type="match status" value="1"/>
</dbReference>
<dbReference type="Gene3D" id="1.10.3720.10">
    <property type="entry name" value="MetI-like"/>
    <property type="match status" value="1"/>
</dbReference>
<keyword evidence="9" id="KW-1185">Reference proteome</keyword>
<keyword evidence="2 6" id="KW-0813">Transport</keyword>
<evidence type="ECO:0000256" key="4">
    <source>
        <dbReference type="ARBA" id="ARBA00022989"/>
    </source>
</evidence>
<evidence type="ECO:0000256" key="3">
    <source>
        <dbReference type="ARBA" id="ARBA00022692"/>
    </source>
</evidence>
<dbReference type="InterPro" id="IPR035906">
    <property type="entry name" value="MetI-like_sf"/>
</dbReference>
<dbReference type="EMBL" id="FOSQ01000006">
    <property type="protein sequence ID" value="SFK71527.1"/>
    <property type="molecule type" value="Genomic_DNA"/>
</dbReference>
<evidence type="ECO:0000256" key="6">
    <source>
        <dbReference type="RuleBase" id="RU363032"/>
    </source>
</evidence>